<organism evidence="2 3">
    <name type="scientific">Halocaridina rubra</name>
    <name type="common">Hawaiian red shrimp</name>
    <dbReference type="NCBI Taxonomy" id="373956"/>
    <lineage>
        <taxon>Eukaryota</taxon>
        <taxon>Metazoa</taxon>
        <taxon>Ecdysozoa</taxon>
        <taxon>Arthropoda</taxon>
        <taxon>Crustacea</taxon>
        <taxon>Multicrustacea</taxon>
        <taxon>Malacostraca</taxon>
        <taxon>Eumalacostraca</taxon>
        <taxon>Eucarida</taxon>
        <taxon>Decapoda</taxon>
        <taxon>Pleocyemata</taxon>
        <taxon>Caridea</taxon>
        <taxon>Atyoidea</taxon>
        <taxon>Atyidae</taxon>
        <taxon>Halocaridina</taxon>
    </lineage>
</organism>
<evidence type="ECO:0000313" key="2">
    <source>
        <dbReference type="EMBL" id="KAK7065560.1"/>
    </source>
</evidence>
<evidence type="ECO:0000313" key="3">
    <source>
        <dbReference type="Proteomes" id="UP001381693"/>
    </source>
</evidence>
<feature type="non-terminal residue" evidence="2">
    <location>
        <position position="86"/>
    </location>
</feature>
<protein>
    <submittedName>
        <fullName evidence="2">Uncharacterized protein</fullName>
    </submittedName>
</protein>
<accession>A0AAN8ZYI7</accession>
<sequence length="86" mass="9707">MSSDSEGEEQQPDHVEGVVEVTSKAEKKRRWDATRLGEDSDNGEVHTPKKKTCAVQEEGSNGMQDQQQDKQWRDQQEGDHSYASAM</sequence>
<name>A0AAN8ZYI7_HALRR</name>
<dbReference type="AlphaFoldDB" id="A0AAN8ZYI7"/>
<feature type="compositionally biased region" description="Acidic residues" evidence="1">
    <location>
        <begin position="1"/>
        <end position="10"/>
    </location>
</feature>
<feature type="region of interest" description="Disordered" evidence="1">
    <location>
        <begin position="1"/>
        <end position="86"/>
    </location>
</feature>
<gene>
    <name evidence="2" type="ORF">SK128_005707</name>
</gene>
<dbReference type="EMBL" id="JAXCGZ010020758">
    <property type="protein sequence ID" value="KAK7065560.1"/>
    <property type="molecule type" value="Genomic_DNA"/>
</dbReference>
<feature type="compositionally biased region" description="Basic and acidic residues" evidence="1">
    <location>
        <begin position="67"/>
        <end position="80"/>
    </location>
</feature>
<feature type="compositionally biased region" description="Basic and acidic residues" evidence="1">
    <location>
        <begin position="11"/>
        <end position="47"/>
    </location>
</feature>
<comment type="caution">
    <text evidence="2">The sequence shown here is derived from an EMBL/GenBank/DDBJ whole genome shotgun (WGS) entry which is preliminary data.</text>
</comment>
<evidence type="ECO:0000256" key="1">
    <source>
        <dbReference type="SAM" id="MobiDB-lite"/>
    </source>
</evidence>
<dbReference type="Proteomes" id="UP001381693">
    <property type="component" value="Unassembled WGS sequence"/>
</dbReference>
<reference evidence="2 3" key="1">
    <citation type="submission" date="2023-11" db="EMBL/GenBank/DDBJ databases">
        <title>Halocaridina rubra genome assembly.</title>
        <authorList>
            <person name="Smith C."/>
        </authorList>
    </citation>
    <scope>NUCLEOTIDE SEQUENCE [LARGE SCALE GENOMIC DNA]</scope>
    <source>
        <strain evidence="2">EP-1</strain>
        <tissue evidence="2">Whole</tissue>
    </source>
</reference>
<proteinExistence type="predicted"/>
<keyword evidence="3" id="KW-1185">Reference proteome</keyword>